<name>A0A2G9T3K5_TELCI</name>
<dbReference type="EMBL" id="KZ427973">
    <property type="protein sequence ID" value="PIO52478.1"/>
    <property type="molecule type" value="Genomic_DNA"/>
</dbReference>
<protein>
    <submittedName>
        <fullName evidence="1">Uncharacterized protein</fullName>
    </submittedName>
</protein>
<evidence type="ECO:0000313" key="1">
    <source>
        <dbReference type="EMBL" id="PIO52478.1"/>
    </source>
</evidence>
<proteinExistence type="predicted"/>
<evidence type="ECO:0000313" key="2">
    <source>
        <dbReference type="Proteomes" id="UP000230423"/>
    </source>
</evidence>
<dbReference type="OrthoDB" id="407609at2759"/>
<reference evidence="1 2" key="1">
    <citation type="submission" date="2015-09" db="EMBL/GenBank/DDBJ databases">
        <title>Draft genome of the parasitic nematode Teladorsagia circumcincta isolate WARC Sus (inbred).</title>
        <authorList>
            <person name="Mitreva M."/>
        </authorList>
    </citation>
    <scope>NUCLEOTIDE SEQUENCE [LARGE SCALE GENOMIC DNA]</scope>
    <source>
        <strain evidence="1 2">S</strain>
    </source>
</reference>
<keyword evidence="2" id="KW-1185">Reference proteome</keyword>
<gene>
    <name evidence="1" type="ORF">TELCIR_26216</name>
</gene>
<dbReference type="AlphaFoldDB" id="A0A2G9T3K5"/>
<accession>A0A2G9T3K5</accession>
<organism evidence="1 2">
    <name type="scientific">Teladorsagia circumcincta</name>
    <name type="common">Brown stomach worm</name>
    <name type="synonym">Ostertagia circumcincta</name>
    <dbReference type="NCBI Taxonomy" id="45464"/>
    <lineage>
        <taxon>Eukaryota</taxon>
        <taxon>Metazoa</taxon>
        <taxon>Ecdysozoa</taxon>
        <taxon>Nematoda</taxon>
        <taxon>Chromadorea</taxon>
        <taxon>Rhabditida</taxon>
        <taxon>Rhabditina</taxon>
        <taxon>Rhabditomorpha</taxon>
        <taxon>Strongyloidea</taxon>
        <taxon>Trichostrongylidae</taxon>
        <taxon>Teladorsagia</taxon>
    </lineage>
</organism>
<feature type="non-terminal residue" evidence="1">
    <location>
        <position position="1"/>
    </location>
</feature>
<sequence length="125" mass="13547">NPQTAEFCSWLGISDLNKMLAERDSDSVAIAHYMMGESCADTSEITIDDDDIFADGEDFAIDTRPLPGSLDDCCSPNVTLTSNESANIDGLLDFTPPKIVKKTSTPSDDGGIVLKRRKVDLSEED</sequence>
<dbReference type="Proteomes" id="UP000230423">
    <property type="component" value="Unassembled WGS sequence"/>
</dbReference>